<dbReference type="Gene3D" id="3.30.420.610">
    <property type="entry name" value="LOTUS domain-like"/>
    <property type="match status" value="1"/>
</dbReference>
<evidence type="ECO:0000259" key="2">
    <source>
        <dbReference type="PROSITE" id="PS51644"/>
    </source>
</evidence>
<dbReference type="InterPro" id="IPR041966">
    <property type="entry name" value="LOTUS-like"/>
</dbReference>
<reference evidence="3 4" key="1">
    <citation type="submission" date="2018-09" db="EMBL/GenBank/DDBJ databases">
        <title>Gemmobacter lutimaris sp. nov., a marine bacterium isolated from tidal flat.</title>
        <authorList>
            <person name="Lee D.W."/>
            <person name="Yoo Y."/>
            <person name="Kim J.-J."/>
            <person name="Kim B.S."/>
        </authorList>
    </citation>
    <scope>NUCLEOTIDE SEQUENCE [LARGE SCALE GENOMIC DNA]</scope>
    <source>
        <strain evidence="3 4">YJ-T1-11</strain>
    </source>
</reference>
<dbReference type="Gene3D" id="3.40.50.1010">
    <property type="entry name" value="5'-nuclease"/>
    <property type="match status" value="1"/>
</dbReference>
<sequence length="264" mass="28886">MPETRTPRLCVLIDADNVPAGYAEAIFEEIAALGEASVRRIYGDWSAQRLGGWAKKVARLGMVADQQFSNTKGKNASDIGLVIAAMDFLHSGLFDGFVLVSSDSDFTRLAARIREQGLDVYGIGEKKTPEAFRMACKRFIYVENLGADEAEETPPEPRVDRAPEPVDTTPADTAPAEPRPPRGKRETESPQKAIPLIAAAMRAIDPEGEWYSLGQIGQYITQANPDFDTRTYGSAKLSDLIRKISSRFEVKPGPGGQLLARDRS</sequence>
<name>A0A398BQB6_9RHOB</name>
<dbReference type="GO" id="GO:0004540">
    <property type="term" value="F:RNA nuclease activity"/>
    <property type="evidence" value="ECO:0007669"/>
    <property type="project" value="InterPro"/>
</dbReference>
<dbReference type="PANTHER" id="PTHR35811">
    <property type="entry name" value="SLR1870 PROTEIN"/>
    <property type="match status" value="1"/>
</dbReference>
<feature type="region of interest" description="Disordered" evidence="1">
    <location>
        <begin position="147"/>
        <end position="190"/>
    </location>
</feature>
<evidence type="ECO:0000256" key="1">
    <source>
        <dbReference type="SAM" id="MobiDB-lite"/>
    </source>
</evidence>
<accession>A0A398BQB6</accession>
<gene>
    <name evidence="3" type="ORF">D2N39_04740</name>
</gene>
<dbReference type="AlphaFoldDB" id="A0A398BQB6"/>
<dbReference type="OrthoDB" id="9783963at2"/>
<dbReference type="InterPro" id="IPR025605">
    <property type="entry name" value="OST-HTH/LOTUS_dom"/>
</dbReference>
<dbReference type="PANTHER" id="PTHR35811:SF1">
    <property type="entry name" value="HTH OST-TYPE DOMAIN-CONTAINING PROTEIN"/>
    <property type="match status" value="1"/>
</dbReference>
<comment type="caution">
    <text evidence="3">The sequence shown here is derived from an EMBL/GenBank/DDBJ whole genome shotgun (WGS) entry which is preliminary data.</text>
</comment>
<dbReference type="Pfam" id="PF12872">
    <property type="entry name" value="OST-HTH"/>
    <property type="match status" value="1"/>
</dbReference>
<dbReference type="InterPro" id="IPR021139">
    <property type="entry name" value="NYN"/>
</dbReference>
<dbReference type="CDD" id="cd10146">
    <property type="entry name" value="LabA_like_C"/>
    <property type="match status" value="1"/>
</dbReference>
<feature type="domain" description="HTH OST-type" evidence="2">
    <location>
        <begin position="189"/>
        <end position="264"/>
    </location>
</feature>
<dbReference type="RefSeq" id="WP_119133623.1">
    <property type="nucleotide sequence ID" value="NZ_QXXQ01000002.1"/>
</dbReference>
<feature type="compositionally biased region" description="Basic and acidic residues" evidence="1">
    <location>
        <begin position="155"/>
        <end position="164"/>
    </location>
</feature>
<evidence type="ECO:0000313" key="4">
    <source>
        <dbReference type="Proteomes" id="UP000266649"/>
    </source>
</evidence>
<dbReference type="CDD" id="cd11297">
    <property type="entry name" value="PIN_LabA-like_N_1"/>
    <property type="match status" value="1"/>
</dbReference>
<dbReference type="PROSITE" id="PS51644">
    <property type="entry name" value="HTH_OST"/>
    <property type="match status" value="1"/>
</dbReference>
<evidence type="ECO:0000313" key="3">
    <source>
        <dbReference type="EMBL" id="RID92969.1"/>
    </source>
</evidence>
<organism evidence="3 4">
    <name type="scientific">Gemmobacter lutimaris</name>
    <dbReference type="NCBI Taxonomy" id="2306023"/>
    <lineage>
        <taxon>Bacteria</taxon>
        <taxon>Pseudomonadati</taxon>
        <taxon>Pseudomonadota</taxon>
        <taxon>Alphaproteobacteria</taxon>
        <taxon>Rhodobacterales</taxon>
        <taxon>Paracoccaceae</taxon>
        <taxon>Gemmobacter</taxon>
    </lineage>
</organism>
<dbReference type="Pfam" id="PF01936">
    <property type="entry name" value="NYN"/>
    <property type="match status" value="1"/>
</dbReference>
<proteinExistence type="predicted"/>
<keyword evidence="4" id="KW-1185">Reference proteome</keyword>
<protein>
    <submittedName>
        <fullName evidence="3">NYN domain-containing protein</fullName>
    </submittedName>
</protein>
<feature type="compositionally biased region" description="Basic and acidic residues" evidence="1">
    <location>
        <begin position="179"/>
        <end position="189"/>
    </location>
</feature>
<dbReference type="Proteomes" id="UP000266649">
    <property type="component" value="Unassembled WGS sequence"/>
</dbReference>
<dbReference type="EMBL" id="QXXQ01000002">
    <property type="protein sequence ID" value="RID92969.1"/>
    <property type="molecule type" value="Genomic_DNA"/>
</dbReference>